<organism evidence="6 7">
    <name type="scientific">Rubripirellula lacrimiformis</name>
    <dbReference type="NCBI Taxonomy" id="1930273"/>
    <lineage>
        <taxon>Bacteria</taxon>
        <taxon>Pseudomonadati</taxon>
        <taxon>Planctomycetota</taxon>
        <taxon>Planctomycetia</taxon>
        <taxon>Pirellulales</taxon>
        <taxon>Pirellulaceae</taxon>
        <taxon>Rubripirellula</taxon>
    </lineage>
</organism>
<comment type="subcellular location">
    <subcellularLocation>
        <location evidence="5">Cytoplasm</location>
    </subcellularLocation>
</comment>
<evidence type="ECO:0000256" key="2">
    <source>
        <dbReference type="ARBA" id="ARBA00022491"/>
    </source>
</evidence>
<comment type="similarity">
    <text evidence="5">Belongs to the CsrA/RsmA family.</text>
</comment>
<dbReference type="GO" id="GO:0044781">
    <property type="term" value="P:bacterial-type flagellum organization"/>
    <property type="evidence" value="ECO:0007669"/>
    <property type="project" value="UniProtKB-KW"/>
</dbReference>
<dbReference type="GO" id="GO:0006109">
    <property type="term" value="P:regulation of carbohydrate metabolic process"/>
    <property type="evidence" value="ECO:0007669"/>
    <property type="project" value="InterPro"/>
</dbReference>
<dbReference type="InterPro" id="IPR036107">
    <property type="entry name" value="CsrA_sf"/>
</dbReference>
<dbReference type="Pfam" id="PF02599">
    <property type="entry name" value="CsrA"/>
    <property type="match status" value="1"/>
</dbReference>
<protein>
    <recommendedName>
        <fullName evidence="5">Translational regulator CsrA</fullName>
    </recommendedName>
</protein>
<dbReference type="InterPro" id="IPR003751">
    <property type="entry name" value="CsrA"/>
</dbReference>
<keyword evidence="4 5" id="KW-0694">RNA-binding</keyword>
<keyword evidence="1 5" id="KW-0963">Cytoplasm</keyword>
<evidence type="ECO:0000256" key="1">
    <source>
        <dbReference type="ARBA" id="ARBA00022490"/>
    </source>
</evidence>
<accession>A0A517NBP3</accession>
<dbReference type="HAMAP" id="MF_00167">
    <property type="entry name" value="CsrA"/>
    <property type="match status" value="1"/>
</dbReference>
<keyword evidence="2 5" id="KW-0678">Repressor</keyword>
<evidence type="ECO:0000256" key="5">
    <source>
        <dbReference type="HAMAP-Rule" id="MF_00167"/>
    </source>
</evidence>
<keyword evidence="7" id="KW-1185">Reference proteome</keyword>
<comment type="subunit">
    <text evidence="5">Homodimer; the beta-strands of each monomer intercalate to form a hydrophobic core, while the alpha-helices form wings that extend away from the core.</text>
</comment>
<dbReference type="Proteomes" id="UP000318538">
    <property type="component" value="Chromosome"/>
</dbReference>
<dbReference type="KEGG" id="rlc:K227x_29330"/>
<dbReference type="EMBL" id="CP036525">
    <property type="protein sequence ID" value="QDT04541.1"/>
    <property type="molecule type" value="Genomic_DNA"/>
</dbReference>
<evidence type="ECO:0000313" key="6">
    <source>
        <dbReference type="EMBL" id="QDT04541.1"/>
    </source>
</evidence>
<proteinExistence type="inferred from homology"/>
<keyword evidence="3 5" id="KW-0810">Translation regulation</keyword>
<dbReference type="FunFam" id="2.60.40.4380:FF:000002">
    <property type="entry name" value="Translational regulator CsrA"/>
    <property type="match status" value="1"/>
</dbReference>
<evidence type="ECO:0000313" key="7">
    <source>
        <dbReference type="Proteomes" id="UP000318538"/>
    </source>
</evidence>
<dbReference type="OrthoDB" id="289081at2"/>
<name>A0A517NBP3_9BACT</name>
<sequence>MLVLTRKIDETILIGDDIKITLIRVKGNSVRIGIEAPRSIRVVRGELDLEDATKKVIVKQEVELEMDGDIEIDDLAEVFAHPETQEVGRPSRKMPANRLKAIEATTAPEVYVGTVRRSGDEAKLNRAPLAGFVSAS</sequence>
<dbReference type="PANTHER" id="PTHR34984:SF1">
    <property type="entry name" value="CARBON STORAGE REGULATOR"/>
    <property type="match status" value="1"/>
</dbReference>
<dbReference type="Gene3D" id="2.60.40.4380">
    <property type="entry name" value="Translational regulator CsrA"/>
    <property type="match status" value="1"/>
</dbReference>
<dbReference type="RefSeq" id="WP_145170199.1">
    <property type="nucleotide sequence ID" value="NZ_CP036525.1"/>
</dbReference>
<dbReference type="SUPFAM" id="SSF117130">
    <property type="entry name" value="CsrA-like"/>
    <property type="match status" value="1"/>
</dbReference>
<gene>
    <name evidence="5" type="primary">csrA</name>
    <name evidence="6" type="ORF">K227x_29330</name>
</gene>
<dbReference type="GO" id="GO:1902208">
    <property type="term" value="P:regulation of bacterial-type flagellum assembly"/>
    <property type="evidence" value="ECO:0007669"/>
    <property type="project" value="UniProtKB-UniRule"/>
</dbReference>
<evidence type="ECO:0000256" key="3">
    <source>
        <dbReference type="ARBA" id="ARBA00022845"/>
    </source>
</evidence>
<evidence type="ECO:0000256" key="4">
    <source>
        <dbReference type="ARBA" id="ARBA00022884"/>
    </source>
</evidence>
<dbReference type="GO" id="GO:0005829">
    <property type="term" value="C:cytosol"/>
    <property type="evidence" value="ECO:0007669"/>
    <property type="project" value="TreeGrafter"/>
</dbReference>
<dbReference type="PANTHER" id="PTHR34984">
    <property type="entry name" value="CARBON STORAGE REGULATOR"/>
    <property type="match status" value="1"/>
</dbReference>
<dbReference type="GO" id="GO:0048027">
    <property type="term" value="F:mRNA 5'-UTR binding"/>
    <property type="evidence" value="ECO:0007669"/>
    <property type="project" value="UniProtKB-UniRule"/>
</dbReference>
<dbReference type="AlphaFoldDB" id="A0A517NBP3"/>
<keyword evidence="5" id="KW-1005">Bacterial flagellum biogenesis</keyword>
<dbReference type="GO" id="GO:0006402">
    <property type="term" value="P:mRNA catabolic process"/>
    <property type="evidence" value="ECO:0007669"/>
    <property type="project" value="InterPro"/>
</dbReference>
<reference evidence="6 7" key="1">
    <citation type="submission" date="2019-02" db="EMBL/GenBank/DDBJ databases">
        <title>Deep-cultivation of Planctomycetes and their phenomic and genomic characterization uncovers novel biology.</title>
        <authorList>
            <person name="Wiegand S."/>
            <person name="Jogler M."/>
            <person name="Boedeker C."/>
            <person name="Pinto D."/>
            <person name="Vollmers J."/>
            <person name="Rivas-Marin E."/>
            <person name="Kohn T."/>
            <person name="Peeters S.H."/>
            <person name="Heuer A."/>
            <person name="Rast P."/>
            <person name="Oberbeckmann S."/>
            <person name="Bunk B."/>
            <person name="Jeske O."/>
            <person name="Meyerdierks A."/>
            <person name="Storesund J.E."/>
            <person name="Kallscheuer N."/>
            <person name="Luecker S."/>
            <person name="Lage O.M."/>
            <person name="Pohl T."/>
            <person name="Merkel B.J."/>
            <person name="Hornburger P."/>
            <person name="Mueller R.-W."/>
            <person name="Bruemmer F."/>
            <person name="Labrenz M."/>
            <person name="Spormann A.M."/>
            <person name="Op den Camp H."/>
            <person name="Overmann J."/>
            <person name="Amann R."/>
            <person name="Jetten M.S.M."/>
            <person name="Mascher T."/>
            <person name="Medema M.H."/>
            <person name="Devos D.P."/>
            <person name="Kaster A.-K."/>
            <person name="Ovreas L."/>
            <person name="Rohde M."/>
            <person name="Galperin M.Y."/>
            <person name="Jogler C."/>
        </authorList>
    </citation>
    <scope>NUCLEOTIDE SEQUENCE [LARGE SCALE GENOMIC DNA]</scope>
    <source>
        <strain evidence="6 7">K22_7</strain>
    </source>
</reference>
<comment type="function">
    <text evidence="5">A translational regulator that binds mRNA to regulate translation initiation and/or mRNA stability. Usually binds in the 5'-UTR at or near the Shine-Dalgarno sequence preventing ribosome-binding, thus repressing translation. Its main target seems to be the major flagellin gene, while its function is anatagonized by FliW.</text>
</comment>
<dbReference type="GO" id="GO:0045947">
    <property type="term" value="P:negative regulation of translational initiation"/>
    <property type="evidence" value="ECO:0007669"/>
    <property type="project" value="UniProtKB-UniRule"/>
</dbReference>